<name>D0ES61_9POAL</name>
<keyword evidence="3" id="KW-1015">Disulfide bond</keyword>
<dbReference type="Pfam" id="PF00112">
    <property type="entry name" value="Peptidase_C1"/>
    <property type="match status" value="1"/>
</dbReference>
<dbReference type="InterPro" id="IPR025661">
    <property type="entry name" value="Pept_asp_AS"/>
</dbReference>
<dbReference type="PROSITE" id="PS00639">
    <property type="entry name" value="THIOL_PROTEASE_HIS"/>
    <property type="match status" value="1"/>
</dbReference>
<dbReference type="InterPro" id="IPR013128">
    <property type="entry name" value="Peptidase_C1A"/>
</dbReference>
<dbReference type="InterPro" id="IPR038765">
    <property type="entry name" value="Papain-like_cys_pep_sf"/>
</dbReference>
<dbReference type="EMBL" id="GQ871460">
    <property type="protein sequence ID" value="ACX43962.1"/>
    <property type="molecule type" value="Genomic_DNA"/>
</dbReference>
<dbReference type="Gene3D" id="3.90.70.10">
    <property type="entry name" value="Cysteine proteinases"/>
    <property type="match status" value="1"/>
</dbReference>
<dbReference type="PROSITE" id="PS00640">
    <property type="entry name" value="THIOL_PROTEASE_ASN"/>
    <property type="match status" value="1"/>
</dbReference>
<dbReference type="EMBL" id="GQ871454">
    <property type="protein sequence ID" value="ACX43956.1"/>
    <property type="molecule type" value="mRNA"/>
</dbReference>
<dbReference type="CDD" id="cd02248">
    <property type="entry name" value="Peptidase_C1A"/>
    <property type="match status" value="1"/>
</dbReference>
<keyword evidence="7" id="KW-0645">Protease</keyword>
<dbReference type="EMBL" id="GQ871455">
    <property type="protein sequence ID" value="ACX43957.1"/>
    <property type="molecule type" value="mRNA"/>
</dbReference>
<dbReference type="FunFam" id="3.90.70.10:FF:000039">
    <property type="entry name" value="Cysteine proteinase 2, putative"/>
    <property type="match status" value="1"/>
</dbReference>
<reference evidence="7" key="1">
    <citation type="submission" date="2009-09" db="EMBL/GenBank/DDBJ databases">
        <title>A cysteine protease is specifically induced by spittlebug attack in resistant Brachiaria grasses.</title>
        <authorList>
            <person name="Roda F."/>
            <person name="Romero C."/>
            <person name="Rodriguez-Zapata F."/>
            <person name="Tohme J."/>
        </authorList>
    </citation>
    <scope>NUCLEOTIDE SEQUENCE</scope>
</reference>
<dbReference type="Pfam" id="PF08246">
    <property type="entry name" value="Inhibitor_I29"/>
    <property type="match status" value="1"/>
</dbReference>
<dbReference type="InterPro" id="IPR025660">
    <property type="entry name" value="Pept_his_AS"/>
</dbReference>
<evidence type="ECO:0000256" key="3">
    <source>
        <dbReference type="ARBA" id="ARBA00023157"/>
    </source>
</evidence>
<keyword evidence="2 4" id="KW-0732">Signal</keyword>
<dbReference type="EMBL" id="GQ871453">
    <property type="protein sequence ID" value="ACX43955.1"/>
    <property type="molecule type" value="mRNA"/>
</dbReference>
<dbReference type="PANTHER" id="PTHR12411">
    <property type="entry name" value="CYSTEINE PROTEASE FAMILY C1-RELATED"/>
    <property type="match status" value="1"/>
</dbReference>
<proteinExistence type="evidence at transcript level"/>
<evidence type="ECO:0000259" key="5">
    <source>
        <dbReference type="SMART" id="SM00645"/>
    </source>
</evidence>
<evidence type="ECO:0000256" key="4">
    <source>
        <dbReference type="SAM" id="SignalP"/>
    </source>
</evidence>
<feature type="chain" id="PRO_5007361067" evidence="4">
    <location>
        <begin position="21"/>
        <end position="338"/>
    </location>
</feature>
<dbReference type="AlphaFoldDB" id="D0ES61"/>
<dbReference type="InterPro" id="IPR000169">
    <property type="entry name" value="Pept_cys_AS"/>
</dbReference>
<evidence type="ECO:0000313" key="7">
    <source>
        <dbReference type="EMBL" id="ACX43954.1"/>
    </source>
</evidence>
<dbReference type="EMBL" id="GQ871456">
    <property type="protein sequence ID" value="ACX43958.1"/>
    <property type="molecule type" value="mRNA"/>
</dbReference>
<dbReference type="SMART" id="SM00848">
    <property type="entry name" value="Inhibitor_I29"/>
    <property type="match status" value="1"/>
</dbReference>
<dbReference type="GO" id="GO:0009699">
    <property type="term" value="P:phenylpropanoid biosynthetic process"/>
    <property type="evidence" value="ECO:0007669"/>
    <property type="project" value="UniProtKB-ARBA"/>
</dbReference>
<dbReference type="EMBL" id="GQ871458">
    <property type="protein sequence ID" value="ACX43960.1"/>
    <property type="molecule type" value="mRNA"/>
</dbReference>
<evidence type="ECO:0000256" key="1">
    <source>
        <dbReference type="ARBA" id="ARBA00008455"/>
    </source>
</evidence>
<dbReference type="EMBL" id="GQ871459">
    <property type="protein sequence ID" value="ACX43961.1"/>
    <property type="molecule type" value="mRNA"/>
</dbReference>
<dbReference type="PROSITE" id="PS00139">
    <property type="entry name" value="THIOL_PROTEASE_CYS"/>
    <property type="match status" value="1"/>
</dbReference>
<evidence type="ECO:0000259" key="6">
    <source>
        <dbReference type="SMART" id="SM00848"/>
    </source>
</evidence>
<dbReference type="EMBL" id="GQ871457">
    <property type="protein sequence ID" value="ACX43959.1"/>
    <property type="molecule type" value="mRNA"/>
</dbReference>
<organism evidence="7">
    <name type="scientific">Brachiaria hybrid cultivar</name>
    <dbReference type="NCBI Taxonomy" id="680201"/>
    <lineage>
        <taxon>Eukaryota</taxon>
        <taxon>Viridiplantae</taxon>
        <taxon>Streptophyta</taxon>
        <taxon>Embryophyta</taxon>
        <taxon>Tracheophyta</taxon>
        <taxon>Spermatophyta</taxon>
        <taxon>Magnoliopsida</taxon>
        <taxon>Liliopsida</taxon>
        <taxon>Poales</taxon>
        <taxon>Poaceae</taxon>
        <taxon>PACMAD clade</taxon>
        <taxon>Panicoideae</taxon>
        <taxon>Panicodae</taxon>
        <taxon>Paniceae</taxon>
        <taxon>Melinidinae</taxon>
        <taxon>Brachiaria</taxon>
    </lineage>
</organism>
<dbReference type="SUPFAM" id="SSF54001">
    <property type="entry name" value="Cysteine proteinases"/>
    <property type="match status" value="1"/>
</dbReference>
<dbReference type="InterPro" id="IPR000668">
    <property type="entry name" value="Peptidase_C1A_C"/>
</dbReference>
<sequence>MRFAIAALAAVCAFAFGADARQFQSALFSEEVPSEVMLQDMFTAFMKQYSKAYSHAEFSSRFNQFKANVETIRLHNTLANASYTMGLNEFADLSFEEFKGKYFGYKHVEREFARSNNLHQEVEAAPTSIDWRTSNAVTPIKDQGQCGSCWAFSATGSIEGAWVLQGKHTLTSLSEQQLVDCSTSYGNAGCNGGLMDYAFEYIIANKGICAESAYPYKGVGGLCQKSCTKVVTISGYKDVASGDEASLLNAVGTVGPVSVAIEADQAGFQFYSSGVFSGTCGHNLDHGVLAVGYGTTGSQDYWIVKNSWGTSWGESGYIRMIRNKNQCGIAIQPSYPTV</sequence>
<dbReference type="InterPro" id="IPR013201">
    <property type="entry name" value="Prot_inhib_I29"/>
</dbReference>
<dbReference type="EMBL" id="GQ871452">
    <property type="protein sequence ID" value="ACX43954.1"/>
    <property type="molecule type" value="mRNA"/>
</dbReference>
<dbReference type="GO" id="GO:0006508">
    <property type="term" value="P:proteolysis"/>
    <property type="evidence" value="ECO:0007669"/>
    <property type="project" value="UniProtKB-KW"/>
</dbReference>
<accession>D0ES61</accession>
<dbReference type="PRINTS" id="PR00705">
    <property type="entry name" value="PAPAIN"/>
</dbReference>
<feature type="domain" description="Cathepsin propeptide inhibitor" evidence="6">
    <location>
        <begin position="42"/>
        <end position="98"/>
    </location>
</feature>
<keyword evidence="7" id="KW-0378">Hydrolase</keyword>
<dbReference type="GO" id="GO:0050547">
    <property type="term" value="F:feruloyl-CoA hydratase/lyase activity"/>
    <property type="evidence" value="ECO:0007669"/>
    <property type="project" value="UniProtKB-ARBA"/>
</dbReference>
<feature type="signal peptide" evidence="4">
    <location>
        <begin position="1"/>
        <end position="20"/>
    </location>
</feature>
<comment type="similarity">
    <text evidence="1">Belongs to the peptidase C1 family.</text>
</comment>
<gene>
    <name evidence="7" type="primary">BCP1</name>
    <name evidence="8" type="synonym">BCP2</name>
</gene>
<evidence type="ECO:0000313" key="8">
    <source>
        <dbReference type="EMBL" id="ACX43958.1"/>
    </source>
</evidence>
<feature type="domain" description="Peptidase C1A papain C-terminal" evidence="5">
    <location>
        <begin position="125"/>
        <end position="337"/>
    </location>
</feature>
<dbReference type="GO" id="GO:0008234">
    <property type="term" value="F:cysteine-type peptidase activity"/>
    <property type="evidence" value="ECO:0007669"/>
    <property type="project" value="InterPro"/>
</dbReference>
<protein>
    <submittedName>
        <fullName evidence="7">Cysteine protease 1</fullName>
    </submittedName>
    <submittedName>
        <fullName evidence="8">Cysteine protease 2</fullName>
    </submittedName>
</protein>
<dbReference type="SMART" id="SM00645">
    <property type="entry name" value="Pept_C1"/>
    <property type="match status" value="1"/>
</dbReference>
<evidence type="ECO:0000256" key="2">
    <source>
        <dbReference type="ARBA" id="ARBA00022729"/>
    </source>
</evidence>
<dbReference type="InterPro" id="IPR039417">
    <property type="entry name" value="Peptidase_C1A_papain-like"/>
</dbReference>